<feature type="transmembrane region" description="Helical" evidence="1">
    <location>
        <begin position="122"/>
        <end position="142"/>
    </location>
</feature>
<dbReference type="Pfam" id="PF00534">
    <property type="entry name" value="Glycos_transf_1"/>
    <property type="match status" value="1"/>
</dbReference>
<dbReference type="Gene3D" id="3.40.50.2000">
    <property type="entry name" value="Glycogen Phosphorylase B"/>
    <property type="match status" value="1"/>
</dbReference>
<keyword evidence="5" id="KW-1185">Reference proteome</keyword>
<evidence type="ECO:0000313" key="4">
    <source>
        <dbReference type="EMBL" id="SFC67212.1"/>
    </source>
</evidence>
<dbReference type="GO" id="GO:0016757">
    <property type="term" value="F:glycosyltransferase activity"/>
    <property type="evidence" value="ECO:0007669"/>
    <property type="project" value="InterPro"/>
</dbReference>
<keyword evidence="4" id="KW-0808">Transferase</keyword>
<dbReference type="InterPro" id="IPR001296">
    <property type="entry name" value="Glyco_trans_1"/>
</dbReference>
<accession>A0A1I1L3W8</accession>
<dbReference type="Proteomes" id="UP000199514">
    <property type="component" value="Unassembled WGS sequence"/>
</dbReference>
<dbReference type="Pfam" id="PF09314">
    <property type="entry name" value="DUF1972"/>
    <property type="match status" value="1"/>
</dbReference>
<sequence>MEILRFFFYYKLLIFSVVFVLVRIWLHLSEKRKTMKKEQKNKLAIIGTVGLPANYGGFETLAEHLVENLSDRYDITVYCSGKKYPKEKRLRYYKGARLQYLPLDANGVQSIPYDTLSILHSLFYADVLLILGVAGAWILPFVKLFTNKKIIISIDGIEWKRDKWSNLAKLYLFWAESLAVRFSHIDISDNEAIQDYTAERYGSLSRIIEYGADHTLKLPLDEETRKQYPFVNQSYAFKVCRIEPENNVHIVLEAFSRTRKLPLVIVGNWDKSEYGQNLKVQYKHHANIFILDPIYNQAKLDVLRGNAALYVHGHSAGGTNPSLVEAMYLGLPVMAFGVSYNRVTTENKALYFRDLDDLMGLLESVEADMLAQLGEVMGQIAKRRYTWGTISDKYERLVEQALSQKEKPTVLPAASAMQYSQLLDNGCAHLKTLDNF</sequence>
<reference evidence="4 5" key="1">
    <citation type="submission" date="2016-10" db="EMBL/GenBank/DDBJ databases">
        <authorList>
            <person name="de Groot N.N."/>
        </authorList>
    </citation>
    <scope>NUCLEOTIDE SEQUENCE [LARGE SCALE GENOMIC DNA]</scope>
    <source>
        <strain evidence="4 5">DSM 6793</strain>
    </source>
</reference>
<feature type="domain" description="Glycosyl transferase family 1" evidence="2">
    <location>
        <begin position="222"/>
        <end position="342"/>
    </location>
</feature>
<dbReference type="SUPFAM" id="SSF53756">
    <property type="entry name" value="UDP-Glycosyltransferase/glycogen phosphorylase"/>
    <property type="match status" value="1"/>
</dbReference>
<evidence type="ECO:0000313" key="5">
    <source>
        <dbReference type="Proteomes" id="UP000199514"/>
    </source>
</evidence>
<organism evidence="4 5">
    <name type="scientific">Flexibacter flexilis DSM 6793</name>
    <dbReference type="NCBI Taxonomy" id="927664"/>
    <lineage>
        <taxon>Bacteria</taxon>
        <taxon>Pseudomonadati</taxon>
        <taxon>Bacteroidota</taxon>
        <taxon>Cytophagia</taxon>
        <taxon>Cytophagales</taxon>
        <taxon>Flexibacteraceae</taxon>
        <taxon>Flexibacter</taxon>
    </lineage>
</organism>
<protein>
    <submittedName>
        <fullName evidence="4">Glycosyltransferase involved in cell wall bisynthesis</fullName>
    </submittedName>
</protein>
<dbReference type="InterPro" id="IPR015393">
    <property type="entry name" value="DUF1972"/>
</dbReference>
<dbReference type="PANTHER" id="PTHR46401:SF8">
    <property type="entry name" value="BLL6006 PROTEIN"/>
    <property type="match status" value="1"/>
</dbReference>
<dbReference type="AlphaFoldDB" id="A0A1I1L3W8"/>
<evidence type="ECO:0000259" key="3">
    <source>
        <dbReference type="Pfam" id="PF09314"/>
    </source>
</evidence>
<keyword evidence="1" id="KW-1133">Transmembrane helix</keyword>
<evidence type="ECO:0000256" key="1">
    <source>
        <dbReference type="SAM" id="Phobius"/>
    </source>
</evidence>
<gene>
    <name evidence="4" type="ORF">SAMN05421780_10825</name>
</gene>
<evidence type="ECO:0000259" key="2">
    <source>
        <dbReference type="Pfam" id="PF00534"/>
    </source>
</evidence>
<dbReference type="PANTHER" id="PTHR46401">
    <property type="entry name" value="GLYCOSYLTRANSFERASE WBBK-RELATED"/>
    <property type="match status" value="1"/>
</dbReference>
<name>A0A1I1L3W8_9BACT</name>
<feature type="transmembrane region" description="Helical" evidence="1">
    <location>
        <begin position="6"/>
        <end position="26"/>
    </location>
</feature>
<dbReference type="EMBL" id="FOLE01000008">
    <property type="protein sequence ID" value="SFC67212.1"/>
    <property type="molecule type" value="Genomic_DNA"/>
</dbReference>
<feature type="domain" description="DUF1972" evidence="3">
    <location>
        <begin position="42"/>
        <end position="213"/>
    </location>
</feature>
<proteinExistence type="predicted"/>
<keyword evidence="1" id="KW-0472">Membrane</keyword>
<keyword evidence="1" id="KW-0812">Transmembrane</keyword>
<dbReference type="STRING" id="927664.SAMN05421780_10825"/>